<feature type="domain" description="Winged helix-turn helix" evidence="1">
    <location>
        <begin position="1"/>
        <end position="40"/>
    </location>
</feature>
<dbReference type="EMBL" id="AHFK01000102">
    <property type="protein sequence ID" value="EOQ01725.1"/>
    <property type="molecule type" value="Genomic_DNA"/>
</dbReference>
<dbReference type="EMBL" id="AHFK01000087">
    <property type="protein sequence ID" value="EOQ04581.1"/>
    <property type="molecule type" value="Genomic_DNA"/>
</dbReference>
<dbReference type="Proteomes" id="UP000014028">
    <property type="component" value="Unassembled WGS sequence"/>
</dbReference>
<sequence>VSMSRGGICDMLHRWGFTYIRPTYRLKKADPLKQQQFLRELNWIKKTYPKI</sequence>
<organism evidence="3 4">
    <name type="scientific">Bacillus cereus VD184</name>
    <dbReference type="NCBI Taxonomy" id="1053242"/>
    <lineage>
        <taxon>Bacteria</taxon>
        <taxon>Bacillati</taxon>
        <taxon>Bacillota</taxon>
        <taxon>Bacilli</taxon>
        <taxon>Bacillales</taxon>
        <taxon>Bacillaceae</taxon>
        <taxon>Bacillus</taxon>
        <taxon>Bacillus cereus group</taxon>
    </lineage>
</organism>
<dbReference type="Pfam" id="PF13592">
    <property type="entry name" value="HTH_33"/>
    <property type="match status" value="1"/>
</dbReference>
<reference evidence="3 4" key="1">
    <citation type="submission" date="2012-12" db="EMBL/GenBank/DDBJ databases">
        <title>The Genome Sequence of Bacillus cereus VD184.</title>
        <authorList>
            <consortium name="The Broad Institute Genome Sequencing Platform"/>
            <consortium name="The Broad Institute Genome Sequencing Center for Infectious Disease"/>
            <person name="Feldgarden M."/>
            <person name="Van der Auwera G.A."/>
            <person name="Mahillon J."/>
            <person name="Duprez V."/>
            <person name="Timmery S."/>
            <person name="Mattelet C."/>
            <person name="Dierick K."/>
            <person name="Sun M."/>
            <person name="Yu Z."/>
            <person name="Zhu L."/>
            <person name="Hu X."/>
            <person name="Shank E.B."/>
            <person name="Swiecicka I."/>
            <person name="Hansen B.M."/>
            <person name="Andrup L."/>
            <person name="Walker B."/>
            <person name="Young S.K."/>
            <person name="Zeng Q."/>
            <person name="Gargeya S."/>
            <person name="Fitzgerald M."/>
            <person name="Haas B."/>
            <person name="Abouelleil A."/>
            <person name="Alvarado L."/>
            <person name="Arachchi H.M."/>
            <person name="Berlin A.M."/>
            <person name="Chapman S.B."/>
            <person name="Dewar J."/>
            <person name="Goldberg J."/>
            <person name="Griggs A."/>
            <person name="Gujja S."/>
            <person name="Hansen M."/>
            <person name="Howarth C."/>
            <person name="Imamovic A."/>
            <person name="Larimer J."/>
            <person name="McCowan C."/>
            <person name="Murphy C."/>
            <person name="Neiman D."/>
            <person name="Pearson M."/>
            <person name="Priest M."/>
            <person name="Roberts A."/>
            <person name="Saif S."/>
            <person name="Shea T."/>
            <person name="Sisk P."/>
            <person name="Sykes S."/>
            <person name="Wortman J."/>
            <person name="Nusbaum C."/>
            <person name="Birren B."/>
        </authorList>
    </citation>
    <scope>NUCLEOTIDE SEQUENCE [LARGE SCALE GENOMIC DNA]</scope>
    <source>
        <strain evidence="3 4">VD184</strain>
    </source>
</reference>
<comment type="caution">
    <text evidence="3">The sequence shown here is derived from an EMBL/GenBank/DDBJ whole genome shotgun (WGS) entry which is preliminary data.</text>
</comment>
<feature type="non-terminal residue" evidence="3">
    <location>
        <position position="1"/>
    </location>
</feature>
<dbReference type="AlphaFoldDB" id="A0A9W5R242"/>
<evidence type="ECO:0000313" key="4">
    <source>
        <dbReference type="Proteomes" id="UP000014028"/>
    </source>
</evidence>
<accession>A0A9W5R242</accession>
<evidence type="ECO:0000259" key="1">
    <source>
        <dbReference type="Pfam" id="PF13592"/>
    </source>
</evidence>
<proteinExistence type="predicted"/>
<evidence type="ECO:0000313" key="2">
    <source>
        <dbReference type="EMBL" id="EOQ01725.1"/>
    </source>
</evidence>
<protein>
    <recommendedName>
        <fullName evidence="1">Winged helix-turn helix domain-containing protein</fullName>
    </recommendedName>
</protein>
<dbReference type="InterPro" id="IPR025959">
    <property type="entry name" value="Winged_HTH_dom"/>
</dbReference>
<name>A0A9W5R242_BACCE</name>
<gene>
    <name evidence="3" type="ORF">IKC_06433</name>
    <name evidence="2" type="ORF">IKC_06611</name>
</gene>
<evidence type="ECO:0000313" key="3">
    <source>
        <dbReference type="EMBL" id="EOQ04581.1"/>
    </source>
</evidence>